<dbReference type="InterPro" id="IPR025734">
    <property type="entry name" value="EspG"/>
</dbReference>
<organism evidence="5 6">
    <name type="scientific">Allokutzneria oryzae</name>
    <dbReference type="NCBI Taxonomy" id="1378989"/>
    <lineage>
        <taxon>Bacteria</taxon>
        <taxon>Bacillati</taxon>
        <taxon>Actinomycetota</taxon>
        <taxon>Actinomycetes</taxon>
        <taxon>Pseudonocardiales</taxon>
        <taxon>Pseudonocardiaceae</taxon>
        <taxon>Allokutzneria</taxon>
    </lineage>
</organism>
<dbReference type="Proteomes" id="UP001589693">
    <property type="component" value="Unassembled WGS sequence"/>
</dbReference>
<evidence type="ECO:0000256" key="2">
    <source>
        <dbReference type="ARBA" id="ARBA00006411"/>
    </source>
</evidence>
<protein>
    <submittedName>
        <fullName evidence="5">ESX secretion-associated protein EspG</fullName>
    </submittedName>
</protein>
<reference evidence="5 6" key="1">
    <citation type="submission" date="2024-09" db="EMBL/GenBank/DDBJ databases">
        <authorList>
            <person name="Sun Q."/>
            <person name="Mori K."/>
        </authorList>
    </citation>
    <scope>NUCLEOTIDE SEQUENCE [LARGE SCALE GENOMIC DNA]</scope>
    <source>
        <strain evidence="5 6">TBRC 7907</strain>
    </source>
</reference>
<keyword evidence="6" id="KW-1185">Reference proteome</keyword>
<keyword evidence="4" id="KW-0143">Chaperone</keyword>
<comment type="caution">
    <text evidence="5">The sequence shown here is derived from an EMBL/GenBank/DDBJ whole genome shotgun (WGS) entry which is preliminary data.</text>
</comment>
<comment type="similarity">
    <text evidence="2">Belongs to the EspG family.</text>
</comment>
<dbReference type="RefSeq" id="WP_377849610.1">
    <property type="nucleotide sequence ID" value="NZ_JBHLZU010000002.1"/>
</dbReference>
<evidence type="ECO:0000256" key="3">
    <source>
        <dbReference type="ARBA" id="ARBA00022490"/>
    </source>
</evidence>
<name>A0ABV5ZNS6_9PSEU</name>
<evidence type="ECO:0000256" key="1">
    <source>
        <dbReference type="ARBA" id="ARBA00004496"/>
    </source>
</evidence>
<evidence type="ECO:0000256" key="4">
    <source>
        <dbReference type="ARBA" id="ARBA00023186"/>
    </source>
</evidence>
<evidence type="ECO:0000313" key="5">
    <source>
        <dbReference type="EMBL" id="MFB9902530.1"/>
    </source>
</evidence>
<accession>A0ABV5ZNS6</accession>
<proteinExistence type="inferred from homology"/>
<dbReference type="Pfam" id="PF14011">
    <property type="entry name" value="ESX-1_EspG"/>
    <property type="match status" value="1"/>
</dbReference>
<comment type="subcellular location">
    <subcellularLocation>
        <location evidence="1">Cytoplasm</location>
    </subcellularLocation>
</comment>
<evidence type="ECO:0000313" key="6">
    <source>
        <dbReference type="Proteomes" id="UP001589693"/>
    </source>
</evidence>
<dbReference type="EMBL" id="JBHLZU010000002">
    <property type="protein sequence ID" value="MFB9902530.1"/>
    <property type="molecule type" value="Genomic_DNA"/>
</dbReference>
<keyword evidence="3" id="KW-0963">Cytoplasm</keyword>
<gene>
    <name evidence="5" type="ORF">ACFFQA_01130</name>
</gene>
<sequence>MRVPAVVYEVCWERLGLGVMPYPLVVLQHGVDDQERAHAKAWASDWLAQHGLGDAVRVGEALSSALHAIAHAGSELAVLYADHSGQTRIGSFAHGHACLRVVWHGDTIDLTWMDRDEHVRGVVAALPSCRPGKGQSGQVPAAALERAGAAWADSGAISAAEDRLVASGAERAQARRFLTTYSSTTALGQATALRPHPQKDVRAIARSPVTFVDTPDGRYSITERSNWLTLSPIDQHLMLTRLTELLSGPFS</sequence>